<dbReference type="GeneID" id="22619600"/>
<dbReference type="OrthoDB" id="12035at10239"/>
<reference evidence="1 2" key="1">
    <citation type="journal article" date="2015" name="Virus Genes">
        <title>The genome sequence of Agrotis segetum nucleopolyhedrovirus B (AgseNPV-B) reveals a new baculovirus species within the Agrotis baculovirus complex.</title>
        <authorList>
            <person name="Wennmann J.T."/>
            <person name="Gueli Alletti G."/>
            <person name="Jehle J.A."/>
        </authorList>
    </citation>
    <scope>NUCLEOTIDE SEQUENCE [LARGE SCALE GENOMIC DNA]</scope>
    <source>
        <strain evidence="1">English</strain>
    </source>
</reference>
<dbReference type="Proteomes" id="UP000202327">
    <property type="component" value="Segment"/>
</dbReference>
<accession>A0A0A7KR36</accession>
<dbReference type="KEGG" id="vg:22619600"/>
<name>A0A0A7KR36_9ABAC</name>
<protein>
    <submittedName>
        <fullName evidence="1">Asb010</fullName>
    </submittedName>
</protein>
<dbReference type="EMBL" id="KM102981">
    <property type="protein sequence ID" value="AIZ48568.1"/>
    <property type="molecule type" value="Genomic_DNA"/>
</dbReference>
<sequence length="319" mass="37159">MTIPSLYRLCAECLAVVVLTQKQRRLKNELEQCLKFFDLPDLLINYISTNKIYKVTNFSNIPNCLDCARVQRTRPDSEDKCKLDVIIENNEIYVCTLPNLGQRMMRLDIENGTYELQDFNEGYILHSGDDSVKFQDLAHVFSSKSRHYGLSADFDEEACDDYVNDWQATLYDDYLGRCEITNFFYSARPTYDTCRLMLKQGVLVFDCIPVLFYLNRRVYAFELPYISLVCRTKVSGIGNVHVCFYVYHSKYGRIGLAVQQRNFLAGHVQVNVLWSETYTALGNFKVFDIDFYSSSAPYLCKFNPCRCVYNFVYNKRQST</sequence>
<organism evidence="1 2">
    <name type="scientific">Agrotis segetum nucleopolyhedrovirus B</name>
    <dbReference type="NCBI Taxonomy" id="1580580"/>
    <lineage>
        <taxon>Viruses</taxon>
        <taxon>Viruses incertae sedis</taxon>
        <taxon>Naldaviricetes</taxon>
        <taxon>Lefavirales</taxon>
        <taxon>Baculoviridae</taxon>
        <taxon>Alphabaculovirus</taxon>
        <taxon>Alphabaculovirus alteragsegetum</taxon>
    </lineage>
</organism>
<proteinExistence type="predicted"/>
<evidence type="ECO:0000313" key="2">
    <source>
        <dbReference type="Proteomes" id="UP000202327"/>
    </source>
</evidence>
<evidence type="ECO:0000313" key="1">
    <source>
        <dbReference type="EMBL" id="AIZ48568.1"/>
    </source>
</evidence>
<keyword evidence="2" id="KW-1185">Reference proteome</keyword>
<dbReference type="RefSeq" id="YP_009112571.1">
    <property type="nucleotide sequence ID" value="NC_025960.1"/>
</dbReference>